<dbReference type="AlphaFoldDB" id="A0A6J4TE05"/>
<accession>A0A6J4TE05</accession>
<feature type="compositionally biased region" description="Low complexity" evidence="1">
    <location>
        <begin position="98"/>
        <end position="107"/>
    </location>
</feature>
<organism evidence="2">
    <name type="scientific">uncultured Solirubrobacteraceae bacterium</name>
    <dbReference type="NCBI Taxonomy" id="1162706"/>
    <lineage>
        <taxon>Bacteria</taxon>
        <taxon>Bacillati</taxon>
        <taxon>Actinomycetota</taxon>
        <taxon>Thermoleophilia</taxon>
        <taxon>Solirubrobacterales</taxon>
        <taxon>Solirubrobacteraceae</taxon>
        <taxon>environmental samples</taxon>
    </lineage>
</organism>
<sequence length="107" mass="11898">ARQHQDRHHPLAPRRRAAEPHAAIQPLRPARPAAALRERVRAQERDAGRLVAEQGDPGRRGPAAHRRRRAARAQADPQAPGDGDRDRRDHRRARARSLAHASAGRGL</sequence>
<feature type="non-terminal residue" evidence="2">
    <location>
        <position position="107"/>
    </location>
</feature>
<feature type="compositionally biased region" description="Low complexity" evidence="1">
    <location>
        <begin position="20"/>
        <end position="35"/>
    </location>
</feature>
<feature type="region of interest" description="Disordered" evidence="1">
    <location>
        <begin position="1"/>
        <end position="107"/>
    </location>
</feature>
<feature type="compositionally biased region" description="Basic residues" evidence="1">
    <location>
        <begin position="62"/>
        <end position="71"/>
    </location>
</feature>
<feature type="compositionally biased region" description="Low complexity" evidence="1">
    <location>
        <begin position="72"/>
        <end position="81"/>
    </location>
</feature>
<gene>
    <name evidence="2" type="ORF">AVDCRST_MAG30-3000</name>
</gene>
<protein>
    <submittedName>
        <fullName evidence="2">Uncharacterized protein</fullName>
    </submittedName>
</protein>
<reference evidence="2" key="1">
    <citation type="submission" date="2020-02" db="EMBL/GenBank/DDBJ databases">
        <authorList>
            <person name="Meier V. D."/>
        </authorList>
    </citation>
    <scope>NUCLEOTIDE SEQUENCE</scope>
    <source>
        <strain evidence="2">AVDCRST_MAG30</strain>
    </source>
</reference>
<evidence type="ECO:0000256" key="1">
    <source>
        <dbReference type="SAM" id="MobiDB-lite"/>
    </source>
</evidence>
<feature type="compositionally biased region" description="Basic residues" evidence="1">
    <location>
        <begin position="88"/>
        <end position="97"/>
    </location>
</feature>
<feature type="non-terminal residue" evidence="2">
    <location>
        <position position="1"/>
    </location>
</feature>
<proteinExistence type="predicted"/>
<dbReference type="EMBL" id="CADCVS010000384">
    <property type="protein sequence ID" value="CAA9520148.1"/>
    <property type="molecule type" value="Genomic_DNA"/>
</dbReference>
<name>A0A6J4TE05_9ACTN</name>
<feature type="compositionally biased region" description="Basic residues" evidence="1">
    <location>
        <begin position="1"/>
        <end position="15"/>
    </location>
</feature>
<feature type="compositionally biased region" description="Basic and acidic residues" evidence="1">
    <location>
        <begin position="36"/>
        <end position="48"/>
    </location>
</feature>
<evidence type="ECO:0000313" key="2">
    <source>
        <dbReference type="EMBL" id="CAA9520148.1"/>
    </source>
</evidence>